<protein>
    <submittedName>
        <fullName evidence="3">15875_t:CDS:1</fullName>
    </submittedName>
</protein>
<sequence length="212" mass="23698">DVDKDSICGLANSDDYLVPSTRKETGLIYNVNSAIGTCDCPIGMSGALCKHQGAVAMKYHIRIINFLPSLMPNDRMTFSYIASRLHVTDCSFYASSCTKPALIENNTTKDNDNVDPNTITIANNMDKEFSELDDQEVDFDGSSFNDFLQEIEDDYKTCGTQLRTAFDKFAKQYKAAKSRSIGHVTTFFYDHRYNLDPLACGAMIRVQSESVK</sequence>
<dbReference type="InterPro" id="IPR007527">
    <property type="entry name" value="Znf_SWIM"/>
</dbReference>
<keyword evidence="1" id="KW-0479">Metal-binding</keyword>
<evidence type="ECO:0000259" key="2">
    <source>
        <dbReference type="PROSITE" id="PS50966"/>
    </source>
</evidence>
<reference evidence="3 4" key="1">
    <citation type="submission" date="2021-06" db="EMBL/GenBank/DDBJ databases">
        <authorList>
            <person name="Kallberg Y."/>
            <person name="Tangrot J."/>
            <person name="Rosling A."/>
        </authorList>
    </citation>
    <scope>NUCLEOTIDE SEQUENCE [LARGE SCALE GENOMIC DNA]</scope>
    <source>
        <strain evidence="3 4">120-4 pot B 10/14</strain>
    </source>
</reference>
<dbReference type="PANTHER" id="PTHR35385:SF2">
    <property type="entry name" value="PROTEIN B, PUTATIVE-RELATED"/>
    <property type="match status" value="1"/>
</dbReference>
<feature type="non-terminal residue" evidence="3">
    <location>
        <position position="1"/>
    </location>
</feature>
<dbReference type="PANTHER" id="PTHR35385">
    <property type="entry name" value="PROTEIN B, PUTATIVE-RELATED-RELATED"/>
    <property type="match status" value="1"/>
</dbReference>
<keyword evidence="1" id="KW-0862">Zinc</keyword>
<gene>
    <name evidence="3" type="ORF">GMARGA_LOCUS37876</name>
</gene>
<evidence type="ECO:0000313" key="4">
    <source>
        <dbReference type="Proteomes" id="UP000789901"/>
    </source>
</evidence>
<feature type="domain" description="SWIM-type" evidence="2">
    <location>
        <begin position="29"/>
        <end position="60"/>
    </location>
</feature>
<comment type="caution">
    <text evidence="3">The sequence shown here is derived from an EMBL/GenBank/DDBJ whole genome shotgun (WGS) entry which is preliminary data.</text>
</comment>
<accession>A0ABN7X2N9</accession>
<proteinExistence type="predicted"/>
<evidence type="ECO:0000313" key="3">
    <source>
        <dbReference type="EMBL" id="CAG8845869.1"/>
    </source>
</evidence>
<dbReference type="Proteomes" id="UP000789901">
    <property type="component" value="Unassembled WGS sequence"/>
</dbReference>
<dbReference type="EMBL" id="CAJVQB010081255">
    <property type="protein sequence ID" value="CAG8845869.1"/>
    <property type="molecule type" value="Genomic_DNA"/>
</dbReference>
<organism evidence="3 4">
    <name type="scientific">Gigaspora margarita</name>
    <dbReference type="NCBI Taxonomy" id="4874"/>
    <lineage>
        <taxon>Eukaryota</taxon>
        <taxon>Fungi</taxon>
        <taxon>Fungi incertae sedis</taxon>
        <taxon>Mucoromycota</taxon>
        <taxon>Glomeromycotina</taxon>
        <taxon>Glomeromycetes</taxon>
        <taxon>Diversisporales</taxon>
        <taxon>Gigasporaceae</taxon>
        <taxon>Gigaspora</taxon>
    </lineage>
</organism>
<keyword evidence="1" id="KW-0863">Zinc-finger</keyword>
<name>A0ABN7X2N9_GIGMA</name>
<evidence type="ECO:0000256" key="1">
    <source>
        <dbReference type="PROSITE-ProRule" id="PRU00325"/>
    </source>
</evidence>
<keyword evidence="4" id="KW-1185">Reference proteome</keyword>
<dbReference type="PROSITE" id="PS50966">
    <property type="entry name" value="ZF_SWIM"/>
    <property type="match status" value="1"/>
</dbReference>